<feature type="transmembrane region" description="Helical" evidence="1">
    <location>
        <begin position="159"/>
        <end position="178"/>
    </location>
</feature>
<evidence type="ECO:0000313" key="4">
    <source>
        <dbReference type="Proteomes" id="UP000281406"/>
    </source>
</evidence>
<feature type="domain" description="PiggyBac transposable element-derived protein" evidence="2">
    <location>
        <begin position="14"/>
        <end position="132"/>
    </location>
</feature>
<evidence type="ECO:0000313" key="3">
    <source>
        <dbReference type="EMBL" id="ROL48217.1"/>
    </source>
</evidence>
<keyword evidence="4" id="KW-1185">Reference proteome</keyword>
<keyword evidence="1" id="KW-0472">Membrane</keyword>
<dbReference type="PANTHER" id="PTHR46599:SF3">
    <property type="entry name" value="PIGGYBAC TRANSPOSABLE ELEMENT-DERIVED PROTEIN 4"/>
    <property type="match status" value="1"/>
</dbReference>
<dbReference type="InterPro" id="IPR029526">
    <property type="entry name" value="PGBD"/>
</dbReference>
<protein>
    <submittedName>
        <fullName evidence="3">PiggyBac transposable element-derived protein 4</fullName>
    </submittedName>
</protein>
<keyword evidence="1" id="KW-0812">Transmembrane</keyword>
<dbReference type="AlphaFoldDB" id="A0A3N0YPT9"/>
<dbReference type="Pfam" id="PF13843">
    <property type="entry name" value="DDE_Tnp_1_7"/>
    <property type="match status" value="1"/>
</dbReference>
<proteinExistence type="predicted"/>
<organism evidence="3 4">
    <name type="scientific">Anabarilius grahami</name>
    <name type="common">Kanglang fish</name>
    <name type="synonym">Barilius grahami</name>
    <dbReference type="NCBI Taxonomy" id="495550"/>
    <lineage>
        <taxon>Eukaryota</taxon>
        <taxon>Metazoa</taxon>
        <taxon>Chordata</taxon>
        <taxon>Craniata</taxon>
        <taxon>Vertebrata</taxon>
        <taxon>Euteleostomi</taxon>
        <taxon>Actinopterygii</taxon>
        <taxon>Neopterygii</taxon>
        <taxon>Teleostei</taxon>
        <taxon>Ostariophysi</taxon>
        <taxon>Cypriniformes</taxon>
        <taxon>Xenocyprididae</taxon>
        <taxon>Xenocypridinae</taxon>
        <taxon>Xenocypridinae incertae sedis</taxon>
        <taxon>Anabarilius</taxon>
    </lineage>
</organism>
<dbReference type="PANTHER" id="PTHR46599">
    <property type="entry name" value="PIGGYBAC TRANSPOSABLE ELEMENT-DERIVED PROTEIN 4"/>
    <property type="match status" value="1"/>
</dbReference>
<evidence type="ECO:0000259" key="2">
    <source>
        <dbReference type="Pfam" id="PF13843"/>
    </source>
</evidence>
<accession>A0A3N0YPT9</accession>
<feature type="transmembrane region" description="Helical" evidence="1">
    <location>
        <begin position="12"/>
        <end position="30"/>
    </location>
</feature>
<dbReference type="EMBL" id="RJVU01031529">
    <property type="protein sequence ID" value="ROL48217.1"/>
    <property type="molecule type" value="Genomic_DNA"/>
</dbReference>
<evidence type="ECO:0000256" key="1">
    <source>
        <dbReference type="SAM" id="Phobius"/>
    </source>
</evidence>
<comment type="caution">
    <text evidence="3">The sequence shown here is derived from an EMBL/GenBank/DDBJ whole genome shotgun (WGS) entry which is preliminary data.</text>
</comment>
<dbReference type="Proteomes" id="UP000281406">
    <property type="component" value="Unassembled WGS sequence"/>
</dbReference>
<reference evidence="3 4" key="1">
    <citation type="submission" date="2018-10" db="EMBL/GenBank/DDBJ databases">
        <title>Genome assembly for a Yunnan-Guizhou Plateau 3E fish, Anabarilius grahami (Regan), and its evolutionary and genetic applications.</title>
        <authorList>
            <person name="Jiang W."/>
        </authorList>
    </citation>
    <scope>NUCLEOTIDE SEQUENCE [LARGE SCALE GENOMIC DNA]</scope>
    <source>
        <strain evidence="3">AG-KIZ</strain>
        <tissue evidence="3">Muscle</tissue>
    </source>
</reference>
<sequence length="233" mass="26803">MAGHVRKGSILLWVVIYMGLVKVPALTDYWNGSRLFRIGFPASAISGRKFHAISSALHLSDPKKDAENMKKKGTLAYDRLGKLKPVYQQIRDACKTFFHPHQNIAVDERMVASKARIVLKQYMKEKPTKWGNMGGVDHSDALISFYTVLRKTRKWYRALFYHFIDIAVLNAFIIHQRIAVARNQKPKTQREFREALVLELADWNADFTLIKILFLREGREGNVATGFTDYNTT</sequence>
<keyword evidence="1" id="KW-1133">Transmembrane helix</keyword>
<gene>
    <name evidence="3" type="ORF">DPX16_1654</name>
</gene>
<name>A0A3N0YPT9_ANAGA</name>
<dbReference type="OrthoDB" id="118105at2759"/>